<evidence type="ECO:0000256" key="8">
    <source>
        <dbReference type="ARBA" id="ARBA00023004"/>
    </source>
</evidence>
<dbReference type="GO" id="GO:0051539">
    <property type="term" value="F:4 iron, 4 sulfur cluster binding"/>
    <property type="evidence" value="ECO:0007669"/>
    <property type="project" value="UniProtKB-KW"/>
</dbReference>
<dbReference type="HOGENOM" id="CLU_046107_1_0_2"/>
<dbReference type="GO" id="GO:0008901">
    <property type="term" value="F:ferredoxin hydrogenase activity"/>
    <property type="evidence" value="ECO:0007669"/>
    <property type="project" value="InterPro"/>
</dbReference>
<feature type="binding site" evidence="10">
    <location>
        <position position="246"/>
    </location>
    <ligand>
        <name>[4Fe-4S] cluster</name>
        <dbReference type="ChEBI" id="CHEBI:49883"/>
        <label>2</label>
    </ligand>
</feature>
<sequence>MSSQIEKIYVLWMSTGLGCDGCSIAVTGATNPSVEDLLAARLPGVPPVVLVHPVLAVEAGESLIEYYRKAEKGELDPFVLVLEGSVPDETIAARTGGWWAAFGFDRATGKPITTTEWLKRLAPKAAAIIAIGSCATWGGIPGAKNNPTGAMGLIDLLGKDFKSKLGLPIINVPGCPPQGDNFTRTVALAVLYILGLGPAPELDELGRPVFAYGKTNREGCPRAGFAEEGQFAESFGDEKCLLSLGCWGPIVKCNVNRIGWINGVGGVTNMGGPCIGCTMPGFPDAFSPFYTPQTTHHRISQLMDVTFGSFKKRLREGAIKSLSDKSPRWK</sequence>
<dbReference type="Gene3D" id="4.10.480.10">
    <property type="entry name" value="Cytochrome-c3 hydrogenase, C-terminal domain"/>
    <property type="match status" value="1"/>
</dbReference>
<keyword evidence="8 10" id="KW-0408">Iron</keyword>
<dbReference type="GO" id="GO:0009375">
    <property type="term" value="C:ferredoxin hydrogenase complex"/>
    <property type="evidence" value="ECO:0007669"/>
    <property type="project" value="InterPro"/>
</dbReference>
<feature type="domain" description="Cytochrome-c3 hydrogenase C-terminal" evidence="12">
    <location>
        <begin position="212"/>
        <end position="290"/>
    </location>
</feature>
<protein>
    <submittedName>
        <fullName evidence="13">Hydrogenase (NiFe) small subunit HydA</fullName>
    </submittedName>
</protein>
<dbReference type="Proteomes" id="UP000006395">
    <property type="component" value="Chromosome"/>
</dbReference>
<gene>
    <name evidence="13" type="ordered locus">SiH_0891</name>
</gene>
<evidence type="ECO:0000256" key="3">
    <source>
        <dbReference type="ARBA" id="ARBA00006605"/>
    </source>
</evidence>
<keyword evidence="7" id="KW-0560">Oxidoreductase</keyword>
<evidence type="ECO:0000313" key="13">
    <source>
        <dbReference type="EMBL" id="ADX82244.1"/>
    </source>
</evidence>
<dbReference type="AlphaFoldDB" id="F0NP58"/>
<feature type="binding site" evidence="10">
    <location>
        <position position="175"/>
    </location>
    <ligand>
        <name>[4Fe-4S] cluster</name>
        <dbReference type="ChEBI" id="CHEBI:49883"/>
        <label>1</label>
    </ligand>
</feature>
<evidence type="ECO:0000256" key="10">
    <source>
        <dbReference type="PIRSR" id="PIRSR000310-1"/>
    </source>
</evidence>
<dbReference type="InterPro" id="IPR027394">
    <property type="entry name" value="Cytochrome-c3_hydrogenase_C"/>
</dbReference>
<dbReference type="GO" id="GO:0009061">
    <property type="term" value="P:anaerobic respiration"/>
    <property type="evidence" value="ECO:0007669"/>
    <property type="project" value="TreeGrafter"/>
</dbReference>
<dbReference type="RefSeq" id="WP_014512386.1">
    <property type="nucleotide sequence ID" value="NC_017275.1"/>
</dbReference>
<keyword evidence="14" id="KW-1185">Reference proteome</keyword>
<dbReference type="KEGG" id="sih:SiH_0891"/>
<dbReference type="Pfam" id="PF01058">
    <property type="entry name" value="Oxidored_q6"/>
    <property type="match status" value="1"/>
</dbReference>
<keyword evidence="6" id="KW-0732">Signal</keyword>
<dbReference type="PANTHER" id="PTHR30013:SF5">
    <property type="entry name" value="HYDROGENASE SMALL SUBUNIT"/>
    <property type="match status" value="1"/>
</dbReference>
<evidence type="ECO:0000256" key="1">
    <source>
        <dbReference type="ARBA" id="ARBA00001966"/>
    </source>
</evidence>
<evidence type="ECO:0000259" key="11">
    <source>
        <dbReference type="Pfam" id="PF01058"/>
    </source>
</evidence>
<accession>F0NP58</accession>
<evidence type="ECO:0000259" key="12">
    <source>
        <dbReference type="Pfam" id="PF14720"/>
    </source>
</evidence>
<feature type="binding site" evidence="10">
    <location>
        <position position="22"/>
    </location>
    <ligand>
        <name>[4Fe-4S] cluster</name>
        <dbReference type="ChEBI" id="CHEBI:49883"/>
        <label>1</label>
    </ligand>
</feature>
<evidence type="ECO:0000256" key="6">
    <source>
        <dbReference type="ARBA" id="ARBA00022729"/>
    </source>
</evidence>
<keyword evidence="5 10" id="KW-0479">Metal-binding</keyword>
<feature type="binding site" evidence="10">
    <location>
        <position position="240"/>
    </location>
    <ligand>
        <name>[4Fe-4S] cluster</name>
        <dbReference type="ChEBI" id="CHEBI:49883"/>
        <label>2</label>
    </ligand>
</feature>
<evidence type="ECO:0000256" key="2">
    <source>
        <dbReference type="ARBA" id="ARBA00004196"/>
    </source>
</evidence>
<keyword evidence="4 10" id="KW-0004">4Fe-4S</keyword>
<comment type="similarity">
    <text evidence="3">Belongs to the [NiFe]/[NiFeSe] hydrogenase small subunit family.</text>
</comment>
<evidence type="ECO:0000256" key="5">
    <source>
        <dbReference type="ARBA" id="ARBA00022723"/>
    </source>
</evidence>
<proteinExistence type="inferred from homology"/>
<dbReference type="GO" id="GO:0044569">
    <property type="term" value="C:[Ni-Fe] hydrogenase complex"/>
    <property type="evidence" value="ECO:0007669"/>
    <property type="project" value="TreeGrafter"/>
</dbReference>
<keyword evidence="10" id="KW-0003">3Fe-4S</keyword>
<feature type="binding site" evidence="10">
    <location>
        <position position="134"/>
    </location>
    <ligand>
        <name>[4Fe-4S] cluster</name>
        <dbReference type="ChEBI" id="CHEBI:49883"/>
        <label>1</label>
    </ligand>
</feature>
<dbReference type="PROSITE" id="PS51257">
    <property type="entry name" value="PROKAR_LIPOPROTEIN"/>
    <property type="match status" value="1"/>
</dbReference>
<dbReference type="GO" id="GO:0016020">
    <property type="term" value="C:membrane"/>
    <property type="evidence" value="ECO:0007669"/>
    <property type="project" value="TreeGrafter"/>
</dbReference>
<feature type="binding site" evidence="10">
    <location>
        <position position="277"/>
    </location>
    <ligand>
        <name>[3Fe-4S] cluster</name>
        <dbReference type="ChEBI" id="CHEBI:21137"/>
    </ligand>
</feature>
<organism evidence="13 14">
    <name type="scientific">Saccharolobus islandicus (strain HVE10/4)</name>
    <name type="common">Sulfolobus islandicus</name>
    <dbReference type="NCBI Taxonomy" id="930943"/>
    <lineage>
        <taxon>Archaea</taxon>
        <taxon>Thermoproteota</taxon>
        <taxon>Thermoprotei</taxon>
        <taxon>Sulfolobales</taxon>
        <taxon>Sulfolobaceae</taxon>
        <taxon>Saccharolobus</taxon>
    </lineage>
</organism>
<dbReference type="InterPro" id="IPR037148">
    <property type="entry name" value="NiFe-Hase_small_C_sf"/>
</dbReference>
<comment type="subcellular location">
    <subcellularLocation>
        <location evidence="2">Cell envelope</location>
    </subcellularLocation>
</comment>
<reference evidence="13 14" key="1">
    <citation type="journal article" date="2011" name="J. Bacteriol.">
        <title>Genome analyses of icelandic strains of Sulfolobus islandicus, model organisms for genetic and virus-host interaction studies.</title>
        <authorList>
            <person name="Guo L."/>
            <person name="Brugger K."/>
            <person name="Liu C."/>
            <person name="Shah S.A."/>
            <person name="Zheng H."/>
            <person name="Zhu Y."/>
            <person name="Wang S."/>
            <person name="Lillestol R.K."/>
            <person name="Chen L."/>
            <person name="Frank J."/>
            <person name="Prangishvili D."/>
            <person name="Paulin L."/>
            <person name="She Q."/>
            <person name="Huang L."/>
            <person name="Garrett R.A."/>
        </authorList>
    </citation>
    <scope>NUCLEOTIDE SEQUENCE [LARGE SCALE GENOMIC DNA]</scope>
    <source>
        <strain evidence="13 14">HVE10/4</strain>
    </source>
</reference>
<dbReference type="GeneID" id="84060945"/>
<dbReference type="SUPFAM" id="SSF56770">
    <property type="entry name" value="HydA/Nqo6-like"/>
    <property type="match status" value="1"/>
</dbReference>
<dbReference type="Pfam" id="PF14720">
    <property type="entry name" value="NiFe_hyd_SSU_C"/>
    <property type="match status" value="1"/>
</dbReference>
<evidence type="ECO:0000256" key="7">
    <source>
        <dbReference type="ARBA" id="ARBA00023002"/>
    </source>
</evidence>
<dbReference type="PANTHER" id="PTHR30013">
    <property type="entry name" value="NIFE / NIFESE HYDROGENASE SMALL SUBUNIT FAMILY MEMBER"/>
    <property type="match status" value="1"/>
</dbReference>
<evidence type="ECO:0000256" key="4">
    <source>
        <dbReference type="ARBA" id="ARBA00022485"/>
    </source>
</evidence>
<feature type="binding site" evidence="10">
    <location>
        <position position="274"/>
    </location>
    <ligand>
        <name>[3Fe-4S] cluster</name>
        <dbReference type="ChEBI" id="CHEBI:21137"/>
    </ligand>
</feature>
<dbReference type="GO" id="GO:0051538">
    <property type="term" value="F:3 iron, 4 sulfur cluster binding"/>
    <property type="evidence" value="ECO:0007669"/>
    <property type="project" value="UniProtKB-KW"/>
</dbReference>
<dbReference type="InterPro" id="IPR006137">
    <property type="entry name" value="NADH_UbQ_OxRdtase-like_20kDa"/>
</dbReference>
<feature type="domain" description="NADH:ubiquinone oxidoreductase-like 20kDa subunit" evidence="11">
    <location>
        <begin position="19"/>
        <end position="187"/>
    </location>
</feature>
<dbReference type="GO" id="GO:0046872">
    <property type="term" value="F:metal ion binding"/>
    <property type="evidence" value="ECO:0007669"/>
    <property type="project" value="UniProtKB-KW"/>
</dbReference>
<dbReference type="PIRSF" id="PIRSF000310">
    <property type="entry name" value="NiFe_hyd_ssu"/>
    <property type="match status" value="1"/>
</dbReference>
<dbReference type="EMBL" id="CP002426">
    <property type="protein sequence ID" value="ADX82244.1"/>
    <property type="molecule type" value="Genomic_DNA"/>
</dbReference>
<feature type="binding site" evidence="10">
    <location>
        <position position="220"/>
    </location>
    <ligand>
        <name>[4Fe-4S] cluster</name>
        <dbReference type="ChEBI" id="CHEBI:49883"/>
        <label>2</label>
    </ligand>
</feature>
<evidence type="ECO:0000313" key="14">
    <source>
        <dbReference type="Proteomes" id="UP000006395"/>
    </source>
</evidence>
<dbReference type="PRINTS" id="PR00614">
    <property type="entry name" value="NIHGNASESMLL"/>
</dbReference>
<dbReference type="InterPro" id="IPR001821">
    <property type="entry name" value="NiFe_hydrogenase_ssu"/>
</dbReference>
<feature type="binding site" evidence="10">
    <location>
        <position position="19"/>
    </location>
    <ligand>
        <name>[4Fe-4S] cluster</name>
        <dbReference type="ChEBI" id="CHEBI:49883"/>
        <label>1</label>
    </ligand>
</feature>
<evidence type="ECO:0000256" key="9">
    <source>
        <dbReference type="ARBA" id="ARBA00023014"/>
    </source>
</evidence>
<dbReference type="GO" id="GO:0009055">
    <property type="term" value="F:electron transfer activity"/>
    <property type="evidence" value="ECO:0007669"/>
    <property type="project" value="TreeGrafter"/>
</dbReference>
<dbReference type="InterPro" id="IPR037024">
    <property type="entry name" value="NiFe_Hase_small_N_sf"/>
</dbReference>
<keyword evidence="9 10" id="KW-0411">Iron-sulfur</keyword>
<comment type="cofactor">
    <cofactor evidence="1">
        <name>[4Fe-4S] cluster</name>
        <dbReference type="ChEBI" id="CHEBI:49883"/>
    </cofactor>
</comment>
<dbReference type="Gene3D" id="3.40.50.700">
    <property type="entry name" value="NADH:ubiquinone oxidoreductase-like, 20kDa subunit"/>
    <property type="match status" value="1"/>
</dbReference>
<name>F0NP58_SACI0</name>